<evidence type="ECO:0000256" key="1">
    <source>
        <dbReference type="ARBA" id="ARBA00023002"/>
    </source>
</evidence>
<dbReference type="Gene3D" id="3.40.309.10">
    <property type="entry name" value="Aldehyde Dehydrogenase, Chain A, domain 2"/>
    <property type="match status" value="1"/>
</dbReference>
<accession>A0A1D9DZU0</accession>
<dbReference type="SUPFAM" id="SSF53720">
    <property type="entry name" value="ALDH-like"/>
    <property type="match status" value="1"/>
</dbReference>
<evidence type="ECO:0000256" key="3">
    <source>
        <dbReference type="RuleBase" id="RU003345"/>
    </source>
</evidence>
<dbReference type="AlphaFoldDB" id="A0A1D9DZU0"/>
<evidence type="ECO:0000313" key="5">
    <source>
        <dbReference type="EMBL" id="AOY56316.1"/>
    </source>
</evidence>
<dbReference type="InterPro" id="IPR016162">
    <property type="entry name" value="Ald_DH_N"/>
</dbReference>
<dbReference type="Proteomes" id="UP000243784">
    <property type="component" value="Chromosome"/>
</dbReference>
<reference evidence="5 6" key="1">
    <citation type="journal article" date="2016" name="Biochim. Biophys. Acta">
        <title>Photochemical characterization of actinorhodopsin and its functional existence in the natural host.</title>
        <authorList>
            <person name="Nakamura S."/>
            <person name="Kikukawa T."/>
            <person name="Tamogami J."/>
            <person name="Kamiya M."/>
            <person name="Aizawa T."/>
            <person name="Hahn M.W."/>
            <person name="Ihara K."/>
            <person name="Kamo N."/>
            <person name="Demura M."/>
        </authorList>
    </citation>
    <scope>NUCLEOTIDE SEQUENCE [LARGE SCALE GENOMIC DNA]</scope>
    <source>
        <strain evidence="5 6">MWH-Dar1</strain>
    </source>
</reference>
<dbReference type="PANTHER" id="PTHR11699">
    <property type="entry name" value="ALDEHYDE DEHYDROGENASE-RELATED"/>
    <property type="match status" value="1"/>
</dbReference>
<keyword evidence="6" id="KW-1185">Reference proteome</keyword>
<name>A0A1D9DZU0_9MICO</name>
<keyword evidence="1 3" id="KW-0560">Oxidoreductase</keyword>
<feature type="domain" description="Aldehyde dehydrogenase" evidence="4">
    <location>
        <begin position="17"/>
        <end position="473"/>
    </location>
</feature>
<dbReference type="NCBIfam" id="NF006916">
    <property type="entry name" value="PRK09407.1"/>
    <property type="match status" value="1"/>
</dbReference>
<protein>
    <recommendedName>
        <fullName evidence="4">Aldehyde dehydrogenase domain-containing protein</fullName>
    </recommendedName>
</protein>
<evidence type="ECO:0000259" key="4">
    <source>
        <dbReference type="Pfam" id="PF00171"/>
    </source>
</evidence>
<dbReference type="Gene3D" id="3.40.605.10">
    <property type="entry name" value="Aldehyde Dehydrogenase, Chain A, domain 1"/>
    <property type="match status" value="1"/>
</dbReference>
<dbReference type="InterPro" id="IPR016161">
    <property type="entry name" value="Ald_DH/histidinol_DH"/>
</dbReference>
<dbReference type="InterPro" id="IPR029510">
    <property type="entry name" value="Ald_DH_CS_GLU"/>
</dbReference>
<dbReference type="PROSITE" id="PS00687">
    <property type="entry name" value="ALDEHYDE_DEHYDR_GLU"/>
    <property type="match status" value="1"/>
</dbReference>
<dbReference type="EMBL" id="CP015208">
    <property type="protein sequence ID" value="AOY56316.1"/>
    <property type="molecule type" value="Genomic_DNA"/>
</dbReference>
<dbReference type="RefSeq" id="WP_070954820.1">
    <property type="nucleotide sequence ID" value="NZ_CP015208.1"/>
</dbReference>
<comment type="similarity">
    <text evidence="3">Belongs to the aldehyde dehydrogenase family.</text>
</comment>
<dbReference type="STRING" id="535712.A4Z71_04990"/>
<evidence type="ECO:0000256" key="2">
    <source>
        <dbReference type="PROSITE-ProRule" id="PRU10007"/>
    </source>
</evidence>
<proteinExistence type="inferred from homology"/>
<organism evidence="5 6">
    <name type="scientific">Candidatus Rhodoluna planktonica</name>
    <dbReference type="NCBI Taxonomy" id="535712"/>
    <lineage>
        <taxon>Bacteria</taxon>
        <taxon>Bacillati</taxon>
        <taxon>Actinomycetota</taxon>
        <taxon>Actinomycetes</taxon>
        <taxon>Micrococcales</taxon>
        <taxon>Microbacteriaceae</taxon>
        <taxon>Luna cluster</taxon>
        <taxon>Luna-1 subcluster</taxon>
        <taxon>Rhodoluna</taxon>
    </lineage>
</organism>
<dbReference type="Pfam" id="PF00171">
    <property type="entry name" value="Aldedh"/>
    <property type="match status" value="1"/>
</dbReference>
<evidence type="ECO:0000313" key="6">
    <source>
        <dbReference type="Proteomes" id="UP000243784"/>
    </source>
</evidence>
<gene>
    <name evidence="5" type="ORF">A4Z71_04990</name>
</gene>
<dbReference type="InterPro" id="IPR016163">
    <property type="entry name" value="Ald_DH_C"/>
</dbReference>
<dbReference type="InterPro" id="IPR015590">
    <property type="entry name" value="Aldehyde_DH_dom"/>
</dbReference>
<dbReference type="OrthoDB" id="6882680at2"/>
<dbReference type="KEGG" id="rpla:A4Z71_04990"/>
<dbReference type="GO" id="GO:0016620">
    <property type="term" value="F:oxidoreductase activity, acting on the aldehyde or oxo group of donors, NAD or NADP as acceptor"/>
    <property type="evidence" value="ECO:0007669"/>
    <property type="project" value="InterPro"/>
</dbReference>
<sequence length="504" mass="53304">MSNSGISQLVSHLGNTAESIAVKNPATGKITYQLPQHTAAQVLEKFQLASHASKDWAATSVADRVEILKRWHKLVLANENKLLDLLQLETGKSRAHAFEEYLGAVTPVSYYASIAKKTLAPTRTKPGVPLLTKTYVRHEPIGVVGVITPWNYPLALTMLDVVPALVAGNTVLQKADNQTALTALFARSLAITAGIPENCWQIVTGPAAEVGNAIVDSVDYVAFTGSTATGRIVAQRAAGRLIGVSLELGGKNPMIVLESADVSRAAEIAIAGAVGSAGQLCVSIERVFVANAIKAEFLRAISSKLDQFQIGVSNDFSMDVGSLTGEAQLNRVSGFVADATAKGAKIISGGKALPQLGPHFYAPTVLTDVTEDANLFKAETFGPVISVTGFDRVEDAIAQANDTEYGLNASVVGDEREALAVAEKLSAGSVNINEGFRASFASMESPMGGMKASGLGRRNGPAGLLKYTEAKSIGISRGPIKLPYRAAQYKTLAPLMRLLLKYWR</sequence>
<feature type="active site" evidence="2">
    <location>
        <position position="247"/>
    </location>
</feature>